<feature type="region of interest" description="Disordered" evidence="1">
    <location>
        <begin position="155"/>
        <end position="174"/>
    </location>
</feature>
<sequence>MHFNVVPIHSRNLILLRSCLCSCLSIKFSSPRSSLVLQHSQFEDLKKPTTDSSQKHTSTAVGLKPISEVGPLCLSSLCPTTSFNFSSSKMASKKVQVVSTNKNTIKNIAAALGNNNTSIGHVTRRKAKVTTVFVNHEVASNSNVTKVLLDKSKTVGTSTSQEVKKEDGTKLHSV</sequence>
<evidence type="ECO:0000313" key="2">
    <source>
        <dbReference type="EMBL" id="GFS44834.1"/>
    </source>
</evidence>
<feature type="compositionally biased region" description="Basic and acidic residues" evidence="1">
    <location>
        <begin position="162"/>
        <end position="174"/>
    </location>
</feature>
<keyword evidence="3" id="KW-1185">Reference proteome</keyword>
<reference evidence="3" key="1">
    <citation type="submission" date="2019-07" db="EMBL/GenBank/DDBJ databases">
        <title>De Novo Assembly of kiwifruit Actinidia rufa.</title>
        <authorList>
            <person name="Sugita-Konishi S."/>
            <person name="Sato K."/>
            <person name="Mori E."/>
            <person name="Abe Y."/>
            <person name="Kisaki G."/>
            <person name="Hamano K."/>
            <person name="Suezawa K."/>
            <person name="Otani M."/>
            <person name="Fukuda T."/>
            <person name="Manabe T."/>
            <person name="Gomi K."/>
            <person name="Tabuchi M."/>
            <person name="Akimitsu K."/>
            <person name="Kataoka I."/>
        </authorList>
    </citation>
    <scope>NUCLEOTIDE SEQUENCE [LARGE SCALE GENOMIC DNA]</scope>
    <source>
        <strain evidence="3">cv. Fuchu</strain>
    </source>
</reference>
<dbReference type="Proteomes" id="UP000585474">
    <property type="component" value="Unassembled WGS sequence"/>
</dbReference>
<evidence type="ECO:0000256" key="1">
    <source>
        <dbReference type="SAM" id="MobiDB-lite"/>
    </source>
</evidence>
<dbReference type="EMBL" id="BJWL01000442">
    <property type="protein sequence ID" value="GFS44834.1"/>
    <property type="molecule type" value="Genomic_DNA"/>
</dbReference>
<accession>A0A7J0DXF1</accession>
<dbReference type="AlphaFoldDB" id="A0A7J0DXF1"/>
<name>A0A7J0DXF1_9ERIC</name>
<gene>
    <name evidence="2" type="ORF">Acr_00g0092280</name>
</gene>
<evidence type="ECO:0000313" key="3">
    <source>
        <dbReference type="Proteomes" id="UP000585474"/>
    </source>
</evidence>
<proteinExistence type="predicted"/>
<comment type="caution">
    <text evidence="2">The sequence shown here is derived from an EMBL/GenBank/DDBJ whole genome shotgun (WGS) entry which is preliminary data.</text>
</comment>
<organism evidence="2 3">
    <name type="scientific">Actinidia rufa</name>
    <dbReference type="NCBI Taxonomy" id="165716"/>
    <lineage>
        <taxon>Eukaryota</taxon>
        <taxon>Viridiplantae</taxon>
        <taxon>Streptophyta</taxon>
        <taxon>Embryophyta</taxon>
        <taxon>Tracheophyta</taxon>
        <taxon>Spermatophyta</taxon>
        <taxon>Magnoliopsida</taxon>
        <taxon>eudicotyledons</taxon>
        <taxon>Gunneridae</taxon>
        <taxon>Pentapetalae</taxon>
        <taxon>asterids</taxon>
        <taxon>Ericales</taxon>
        <taxon>Actinidiaceae</taxon>
        <taxon>Actinidia</taxon>
    </lineage>
</organism>
<protein>
    <submittedName>
        <fullName evidence="2">Uncharacterized protein</fullName>
    </submittedName>
</protein>